<reference evidence="2" key="1">
    <citation type="submission" date="2022-10" db="EMBL/GenBank/DDBJ databases">
        <title>Whole-Genome Sequencing of Brachybacterium huguangmaarense BRM-3, Isolated from Betula schmidtii.</title>
        <authorList>
            <person name="Haam D."/>
        </authorList>
    </citation>
    <scope>NUCLEOTIDE SEQUENCE</scope>
    <source>
        <strain evidence="2">BRM-3</strain>
    </source>
</reference>
<organism evidence="2 3">
    <name type="scientific">Brachybacterium huguangmaarense</name>
    <dbReference type="NCBI Taxonomy" id="1652028"/>
    <lineage>
        <taxon>Bacteria</taxon>
        <taxon>Bacillati</taxon>
        <taxon>Actinomycetota</taxon>
        <taxon>Actinomycetes</taxon>
        <taxon>Micrococcales</taxon>
        <taxon>Dermabacteraceae</taxon>
        <taxon>Brachybacterium</taxon>
    </lineage>
</organism>
<dbReference type="RefSeq" id="WP_263593356.1">
    <property type="nucleotide sequence ID" value="NZ_CP107020.1"/>
</dbReference>
<evidence type="ECO:0000256" key="1">
    <source>
        <dbReference type="SAM" id="Phobius"/>
    </source>
</evidence>
<keyword evidence="1" id="KW-0472">Membrane</keyword>
<sequence>MSPALLRRLAGAYLLVQGAGVVAWWIVLALAPAARAPFRAATAPDATLLAFAVGDLLMVGVLSALTGIGVLRRRRWAGPALLVHASACLYAGLYCLSLPLLGDGSGWAAALGMVPVLAVPPLIVLAWFGGLLTPAAPAALAEVTMPSSRELP</sequence>
<gene>
    <name evidence="2" type="ORF">BRM3_11010</name>
</gene>
<evidence type="ECO:0000313" key="2">
    <source>
        <dbReference type="EMBL" id="UYG16143.1"/>
    </source>
</evidence>
<feature type="transmembrane region" description="Helical" evidence="1">
    <location>
        <begin position="46"/>
        <end position="68"/>
    </location>
</feature>
<name>A0ABY6FYX6_9MICO</name>
<keyword evidence="1" id="KW-1133">Transmembrane helix</keyword>
<feature type="transmembrane region" description="Helical" evidence="1">
    <location>
        <begin position="12"/>
        <end position="34"/>
    </location>
</feature>
<evidence type="ECO:0000313" key="3">
    <source>
        <dbReference type="Proteomes" id="UP001164305"/>
    </source>
</evidence>
<proteinExistence type="predicted"/>
<protein>
    <submittedName>
        <fullName evidence="2">Uncharacterized protein</fullName>
    </submittedName>
</protein>
<feature type="transmembrane region" description="Helical" evidence="1">
    <location>
        <begin position="80"/>
        <end position="101"/>
    </location>
</feature>
<keyword evidence="1" id="KW-0812">Transmembrane</keyword>
<keyword evidence="3" id="KW-1185">Reference proteome</keyword>
<dbReference type="Proteomes" id="UP001164305">
    <property type="component" value="Chromosome"/>
</dbReference>
<dbReference type="EMBL" id="CP107020">
    <property type="protein sequence ID" value="UYG16143.1"/>
    <property type="molecule type" value="Genomic_DNA"/>
</dbReference>
<feature type="transmembrane region" description="Helical" evidence="1">
    <location>
        <begin position="107"/>
        <end position="128"/>
    </location>
</feature>
<accession>A0ABY6FYX6</accession>